<gene>
    <name evidence="1" type="ORF">BV22DRAFT_982311</name>
</gene>
<accession>A0ACB8B339</accession>
<feature type="non-terminal residue" evidence="1">
    <location>
        <position position="210"/>
    </location>
</feature>
<protein>
    <submittedName>
        <fullName evidence="1">Uncharacterized protein</fullName>
    </submittedName>
</protein>
<feature type="non-terminal residue" evidence="1">
    <location>
        <position position="1"/>
    </location>
</feature>
<proteinExistence type="predicted"/>
<organism evidence="1 2">
    <name type="scientific">Leucogyrophana mollusca</name>
    <dbReference type="NCBI Taxonomy" id="85980"/>
    <lineage>
        <taxon>Eukaryota</taxon>
        <taxon>Fungi</taxon>
        <taxon>Dikarya</taxon>
        <taxon>Basidiomycota</taxon>
        <taxon>Agaricomycotina</taxon>
        <taxon>Agaricomycetes</taxon>
        <taxon>Agaricomycetidae</taxon>
        <taxon>Boletales</taxon>
        <taxon>Boletales incertae sedis</taxon>
        <taxon>Leucogyrophana</taxon>
    </lineage>
</organism>
<keyword evidence="2" id="KW-1185">Reference proteome</keyword>
<reference evidence="1" key="1">
    <citation type="journal article" date="2021" name="New Phytol.">
        <title>Evolutionary innovations through gain and loss of genes in the ectomycorrhizal Boletales.</title>
        <authorList>
            <person name="Wu G."/>
            <person name="Miyauchi S."/>
            <person name="Morin E."/>
            <person name="Kuo A."/>
            <person name="Drula E."/>
            <person name="Varga T."/>
            <person name="Kohler A."/>
            <person name="Feng B."/>
            <person name="Cao Y."/>
            <person name="Lipzen A."/>
            <person name="Daum C."/>
            <person name="Hundley H."/>
            <person name="Pangilinan J."/>
            <person name="Johnson J."/>
            <person name="Barry K."/>
            <person name="LaButti K."/>
            <person name="Ng V."/>
            <person name="Ahrendt S."/>
            <person name="Min B."/>
            <person name="Choi I.G."/>
            <person name="Park H."/>
            <person name="Plett J.M."/>
            <person name="Magnuson J."/>
            <person name="Spatafora J.W."/>
            <person name="Nagy L.G."/>
            <person name="Henrissat B."/>
            <person name="Grigoriev I.V."/>
            <person name="Yang Z.L."/>
            <person name="Xu J."/>
            <person name="Martin F.M."/>
        </authorList>
    </citation>
    <scope>NUCLEOTIDE SEQUENCE</scope>
    <source>
        <strain evidence="1">KUC20120723A-06</strain>
    </source>
</reference>
<dbReference type="EMBL" id="MU266599">
    <property type="protein sequence ID" value="KAH7920175.1"/>
    <property type="molecule type" value="Genomic_DNA"/>
</dbReference>
<sequence>AATATTKFQFSLPFALLPVSPALSALHASRVHRLHPTEAIHLNSSHCSKCGRYLLDGDGTVTLKRTLKRKRKAGGVTESQRVYRKTCRACGTSVDVPFISTGSKQFPRVKSPGVTTTPVIGKPTMVQSQITSRDIPTSPFPGTPRHSSTPPVAQVPPKLTAGPPSVSSKGRPKKKAGLQEMLERNRQMEKQSEKKKRDGQSSLAAFLTGL</sequence>
<evidence type="ECO:0000313" key="2">
    <source>
        <dbReference type="Proteomes" id="UP000790709"/>
    </source>
</evidence>
<dbReference type="Proteomes" id="UP000790709">
    <property type="component" value="Unassembled WGS sequence"/>
</dbReference>
<name>A0ACB8B339_9AGAM</name>
<comment type="caution">
    <text evidence="1">The sequence shown here is derived from an EMBL/GenBank/DDBJ whole genome shotgun (WGS) entry which is preliminary data.</text>
</comment>
<evidence type="ECO:0000313" key="1">
    <source>
        <dbReference type="EMBL" id="KAH7920175.1"/>
    </source>
</evidence>